<reference evidence="1 2" key="1">
    <citation type="journal article" date="2011" name="PLoS Pathog.">
        <title>Endophytic Life Strategies Decoded by Genome and Transcriptome Analyses of the Mutualistic Root Symbiont Piriformospora indica.</title>
        <authorList>
            <person name="Zuccaro A."/>
            <person name="Lahrmann U."/>
            <person name="Guldener U."/>
            <person name="Langen G."/>
            <person name="Pfiffi S."/>
            <person name="Biedenkopf D."/>
            <person name="Wong P."/>
            <person name="Samans B."/>
            <person name="Grimm C."/>
            <person name="Basiewicz M."/>
            <person name="Murat C."/>
            <person name="Martin F."/>
            <person name="Kogel K.H."/>
        </authorList>
    </citation>
    <scope>NUCLEOTIDE SEQUENCE [LARGE SCALE GENOMIC DNA]</scope>
    <source>
        <strain evidence="1 2">DSM 11827</strain>
    </source>
</reference>
<accession>G4U0L6</accession>
<organism evidence="1 2">
    <name type="scientific">Serendipita indica (strain DSM 11827)</name>
    <name type="common">Root endophyte fungus</name>
    <name type="synonym">Piriformospora indica</name>
    <dbReference type="NCBI Taxonomy" id="1109443"/>
    <lineage>
        <taxon>Eukaryota</taxon>
        <taxon>Fungi</taxon>
        <taxon>Dikarya</taxon>
        <taxon>Basidiomycota</taxon>
        <taxon>Agaricomycotina</taxon>
        <taxon>Agaricomycetes</taxon>
        <taxon>Sebacinales</taxon>
        <taxon>Serendipitaceae</taxon>
        <taxon>Serendipita</taxon>
    </lineage>
</organism>
<dbReference type="EMBL" id="CAFZ01001277">
    <property type="protein sequence ID" value="CCA77109.1"/>
    <property type="molecule type" value="Genomic_DNA"/>
</dbReference>
<sequence length="151" mass="17314">MTAVGIRRGFLDARDHAFQTACFLTVCRLWRRAADEGASVDFTPLPGELTLNSSWRFDYTSAHFGFGSDKAHFLHNVFKAPRYAKMFQRNPPIRLADDRAVESSRGAEFTFYLLPKHKPLFLQALETQWRLFNLEGSIEVFDGHLENTENA</sequence>
<dbReference type="OrthoDB" id="1862401at2759"/>
<keyword evidence="2" id="KW-1185">Reference proteome</keyword>
<proteinExistence type="predicted"/>
<protein>
    <submittedName>
        <fullName evidence="1">Uncharacterized protein</fullName>
    </submittedName>
</protein>
<evidence type="ECO:0000313" key="1">
    <source>
        <dbReference type="EMBL" id="CCA77109.1"/>
    </source>
</evidence>
<dbReference type="InParanoid" id="G4U0L6"/>
<name>G4U0L6_SERID</name>
<dbReference type="HOGENOM" id="CLU_1732197_0_0_1"/>
<gene>
    <name evidence="1" type="ORF">PIIN_11092</name>
</gene>
<dbReference type="eggNOG" id="ENOG502RIWI">
    <property type="taxonomic scope" value="Eukaryota"/>
</dbReference>
<comment type="caution">
    <text evidence="1">The sequence shown here is derived from an EMBL/GenBank/DDBJ whole genome shotgun (WGS) entry which is preliminary data.</text>
</comment>
<evidence type="ECO:0000313" key="2">
    <source>
        <dbReference type="Proteomes" id="UP000007148"/>
    </source>
</evidence>
<dbReference type="Proteomes" id="UP000007148">
    <property type="component" value="Unassembled WGS sequence"/>
</dbReference>
<dbReference type="AlphaFoldDB" id="G4U0L6"/>